<dbReference type="OrthoDB" id="9796058at2"/>
<name>A0A0D0Q8Z7_9RHOB</name>
<comment type="similarity">
    <text evidence="1">Belongs to the UPF0337 (CsbD) family.</text>
</comment>
<dbReference type="eggNOG" id="COG3237">
    <property type="taxonomic scope" value="Bacteria"/>
</dbReference>
<sequence>MNNDQFEGKWKELKGQAQQRWGDLTNDDVDRVSGRQEELEGLLQQRYGYEKDRAHREVNDWIAGR</sequence>
<dbReference type="PIRSF" id="PIRSF039008">
    <property type="entry name" value="YjbJ"/>
    <property type="match status" value="1"/>
</dbReference>
<dbReference type="InterPro" id="IPR026042">
    <property type="entry name" value="YjbJ"/>
</dbReference>
<dbReference type="SUPFAM" id="SSF69047">
    <property type="entry name" value="Hypothetical protein YjbJ"/>
    <property type="match status" value="1"/>
</dbReference>
<keyword evidence="4" id="KW-1185">Reference proteome</keyword>
<evidence type="ECO:0000259" key="2">
    <source>
        <dbReference type="Pfam" id="PF05532"/>
    </source>
</evidence>
<feature type="domain" description="CsbD-like" evidence="2">
    <location>
        <begin position="4"/>
        <end position="55"/>
    </location>
</feature>
<evidence type="ECO:0000256" key="1">
    <source>
        <dbReference type="ARBA" id="ARBA00009129"/>
    </source>
</evidence>
<dbReference type="PANTHER" id="PTHR34977:SF1">
    <property type="entry name" value="UPF0337 PROTEIN YJBJ"/>
    <property type="match status" value="1"/>
</dbReference>
<protein>
    <recommendedName>
        <fullName evidence="2">CsbD-like domain-containing protein</fullName>
    </recommendedName>
</protein>
<dbReference type="RefSeq" id="WP_018302690.1">
    <property type="nucleotide sequence ID" value="NZ_KB902287.1"/>
</dbReference>
<evidence type="ECO:0000313" key="4">
    <source>
        <dbReference type="Proteomes" id="UP000035100"/>
    </source>
</evidence>
<comment type="caution">
    <text evidence="3">The sequence shown here is derived from an EMBL/GenBank/DDBJ whole genome shotgun (WGS) entry which is preliminary data.</text>
</comment>
<dbReference type="Gene3D" id="1.10.1470.10">
    <property type="entry name" value="YjbJ"/>
    <property type="match status" value="1"/>
</dbReference>
<dbReference type="EMBL" id="AONG01000022">
    <property type="protein sequence ID" value="KIQ67563.1"/>
    <property type="molecule type" value="Genomic_DNA"/>
</dbReference>
<accession>A0A0D0Q8Z7</accession>
<dbReference type="InterPro" id="IPR036629">
    <property type="entry name" value="YjbJ_sf"/>
</dbReference>
<evidence type="ECO:0000313" key="3">
    <source>
        <dbReference type="EMBL" id="KIQ67563.1"/>
    </source>
</evidence>
<dbReference type="STRING" id="1123501.Wenmar_03989"/>
<dbReference type="PANTHER" id="PTHR34977">
    <property type="entry name" value="UPF0337 PROTEIN YJBJ"/>
    <property type="match status" value="1"/>
</dbReference>
<dbReference type="InterPro" id="IPR008462">
    <property type="entry name" value="CsbD"/>
</dbReference>
<organism evidence="3 4">
    <name type="scientific">Wenxinia marina DSM 24838</name>
    <dbReference type="NCBI Taxonomy" id="1123501"/>
    <lineage>
        <taxon>Bacteria</taxon>
        <taxon>Pseudomonadati</taxon>
        <taxon>Pseudomonadota</taxon>
        <taxon>Alphaproteobacteria</taxon>
        <taxon>Rhodobacterales</taxon>
        <taxon>Roseobacteraceae</taxon>
        <taxon>Wenxinia</taxon>
    </lineage>
</organism>
<proteinExistence type="inferred from homology"/>
<dbReference type="Proteomes" id="UP000035100">
    <property type="component" value="Unassembled WGS sequence"/>
</dbReference>
<gene>
    <name evidence="3" type="ORF">Wenmar_03989</name>
</gene>
<reference evidence="3 4" key="1">
    <citation type="submission" date="2013-01" db="EMBL/GenBank/DDBJ databases">
        <authorList>
            <person name="Fiebig A."/>
            <person name="Goeker M."/>
            <person name="Klenk H.-P.P."/>
        </authorList>
    </citation>
    <scope>NUCLEOTIDE SEQUENCE [LARGE SCALE GENOMIC DNA]</scope>
    <source>
        <strain evidence="3 4">DSM 24838</strain>
    </source>
</reference>
<dbReference type="Pfam" id="PF05532">
    <property type="entry name" value="CsbD"/>
    <property type="match status" value="1"/>
</dbReference>
<dbReference type="AlphaFoldDB" id="A0A0D0Q8Z7"/>
<dbReference type="InterPro" id="IPR050423">
    <property type="entry name" value="UPF0337_stress_rsp"/>
</dbReference>